<keyword evidence="3" id="KW-1005">Bacterial flagellum biogenesis</keyword>
<keyword evidence="6" id="KW-0282">Flagellum</keyword>
<proteinExistence type="predicted"/>
<dbReference type="Pfam" id="PF05400">
    <property type="entry name" value="FliT"/>
    <property type="match status" value="1"/>
</dbReference>
<sequence>MPTITPRNADPGLRCYEHLAELSGKMLELAQNHDWSGVITLSQQYRDAVEALREVSGPDVANPQARQILLTKILHDDALLRELAMPELARLGHMMGSLKRQQSLHQAYGPHQAS</sequence>
<keyword evidence="6" id="KW-0969">Cilium</keyword>
<evidence type="ECO:0000313" key="7">
    <source>
        <dbReference type="Proteomes" id="UP000776983"/>
    </source>
</evidence>
<dbReference type="EMBL" id="JACDXW010000002">
    <property type="protein sequence ID" value="MCB5362841.1"/>
    <property type="molecule type" value="Genomic_DNA"/>
</dbReference>
<organism evidence="6 7">
    <name type="scientific">Mesopusillimonas faecipullorum</name>
    <dbReference type="NCBI Taxonomy" id="2755040"/>
    <lineage>
        <taxon>Bacteria</taxon>
        <taxon>Pseudomonadati</taxon>
        <taxon>Pseudomonadota</taxon>
        <taxon>Betaproteobacteria</taxon>
        <taxon>Burkholderiales</taxon>
        <taxon>Alcaligenaceae</taxon>
        <taxon>Mesopusillimonas</taxon>
    </lineage>
</organism>
<gene>
    <name evidence="6" type="ORF">H0484_03605</name>
</gene>
<evidence type="ECO:0000256" key="5">
    <source>
        <dbReference type="ARBA" id="ARBA00093797"/>
    </source>
</evidence>
<evidence type="ECO:0000256" key="2">
    <source>
        <dbReference type="ARBA" id="ARBA00022490"/>
    </source>
</evidence>
<evidence type="ECO:0000256" key="1">
    <source>
        <dbReference type="ARBA" id="ARBA00004514"/>
    </source>
</evidence>
<keyword evidence="4" id="KW-0143">Chaperone</keyword>
<evidence type="ECO:0000256" key="4">
    <source>
        <dbReference type="ARBA" id="ARBA00023186"/>
    </source>
</evidence>
<protein>
    <recommendedName>
        <fullName evidence="5">Flagellar protein FliT</fullName>
    </recommendedName>
</protein>
<dbReference type="RefSeq" id="WP_226953091.1">
    <property type="nucleotide sequence ID" value="NZ_JACDXW010000002.1"/>
</dbReference>
<accession>A0ABS8C9Y4</accession>
<dbReference type="Proteomes" id="UP000776983">
    <property type="component" value="Unassembled WGS sequence"/>
</dbReference>
<evidence type="ECO:0000256" key="3">
    <source>
        <dbReference type="ARBA" id="ARBA00022795"/>
    </source>
</evidence>
<comment type="caution">
    <text evidence="6">The sequence shown here is derived from an EMBL/GenBank/DDBJ whole genome shotgun (WGS) entry which is preliminary data.</text>
</comment>
<dbReference type="Gene3D" id="1.20.58.380">
    <property type="entry name" value="Flagellar protein flit"/>
    <property type="match status" value="1"/>
</dbReference>
<name>A0ABS8C9Y4_9BURK</name>
<keyword evidence="6" id="KW-0966">Cell projection</keyword>
<evidence type="ECO:0000313" key="6">
    <source>
        <dbReference type="EMBL" id="MCB5362841.1"/>
    </source>
</evidence>
<keyword evidence="2" id="KW-0963">Cytoplasm</keyword>
<comment type="subcellular location">
    <subcellularLocation>
        <location evidence="1">Cytoplasm</location>
        <location evidence="1">Cytosol</location>
    </subcellularLocation>
</comment>
<dbReference type="InterPro" id="IPR008622">
    <property type="entry name" value="FliT"/>
</dbReference>
<keyword evidence="7" id="KW-1185">Reference proteome</keyword>
<reference evidence="6 7" key="1">
    <citation type="submission" date="2020-07" db="EMBL/GenBank/DDBJ databases">
        <title>Pusillimonas sp. nov., isolated from poultry manure in Taiwan.</title>
        <authorList>
            <person name="Lin S.-Y."/>
            <person name="Tang Y.-S."/>
            <person name="Young C.-C."/>
        </authorList>
    </citation>
    <scope>NUCLEOTIDE SEQUENCE [LARGE SCALE GENOMIC DNA]</scope>
    <source>
        <strain evidence="6 7">CC-YST705</strain>
    </source>
</reference>